<evidence type="ECO:0000256" key="1">
    <source>
        <dbReference type="SAM" id="Phobius"/>
    </source>
</evidence>
<gene>
    <name evidence="2" type="ORF">C683_1189</name>
</gene>
<evidence type="ECO:0008006" key="4">
    <source>
        <dbReference type="Google" id="ProtNLM"/>
    </source>
</evidence>
<protein>
    <recommendedName>
        <fullName evidence="4">Integral membrane protein</fullName>
    </recommendedName>
</protein>
<dbReference type="InterPro" id="IPR010178">
    <property type="entry name" value="Lit"/>
</dbReference>
<proteinExistence type="predicted"/>
<keyword evidence="3" id="KW-1185">Reference proteome</keyword>
<sequence>METIKTYFKRKQSTKQALFWVTLFVFCFCNFLVWNSYFCFDFFFASDIAQKTHTSVGELESLFRHLLFYLQGWQSTLPLAPFSASLAAKQHFAEVRFWFILNNSVGLLLSLPAYWSLFRLKYQWYWIKQWISSLQKGFFLLFGLMILAFGPLFTVFHLLLFPNQKWLFHLPEDSIIYLLPESLFQFYFCYWGMLLLIISIALKIYIKRKENYSDRSKRSAR</sequence>
<feature type="transmembrane region" description="Helical" evidence="1">
    <location>
        <begin position="182"/>
        <end position="206"/>
    </location>
</feature>
<feature type="transmembrane region" description="Helical" evidence="1">
    <location>
        <begin position="17"/>
        <end position="37"/>
    </location>
</feature>
<feature type="transmembrane region" description="Helical" evidence="1">
    <location>
        <begin position="138"/>
        <end position="162"/>
    </location>
</feature>
<comment type="caution">
    <text evidence="2">The sequence shown here is derived from an EMBL/GenBank/DDBJ whole genome shotgun (WGS) entry which is preliminary data.</text>
</comment>
<keyword evidence="1" id="KW-0472">Membrane</keyword>
<dbReference type="EMBL" id="AMYT01000022">
    <property type="protein sequence ID" value="EKU26914.1"/>
    <property type="molecule type" value="Genomic_DNA"/>
</dbReference>
<dbReference type="RefSeq" id="WP_009492010.1">
    <property type="nucleotide sequence ID" value="NZ_AMYT01000022.1"/>
</dbReference>
<dbReference type="Proteomes" id="UP000016057">
    <property type="component" value="Unassembled WGS sequence"/>
</dbReference>
<evidence type="ECO:0000313" key="3">
    <source>
        <dbReference type="Proteomes" id="UP000016057"/>
    </source>
</evidence>
<keyword evidence="1" id="KW-0812">Transmembrane</keyword>
<dbReference type="STRING" id="1234409.C683_1189"/>
<accession>K8Z7B5</accession>
<feature type="transmembrane region" description="Helical" evidence="1">
    <location>
        <begin position="97"/>
        <end position="117"/>
    </location>
</feature>
<keyword evidence="1" id="KW-1133">Transmembrane helix</keyword>
<name>K8Z7B5_9ENTE</name>
<organism evidence="2 3">
    <name type="scientific">Catellicoccus marimammalium M35/04/3</name>
    <dbReference type="NCBI Taxonomy" id="1234409"/>
    <lineage>
        <taxon>Bacteria</taxon>
        <taxon>Bacillati</taxon>
        <taxon>Bacillota</taxon>
        <taxon>Bacilli</taxon>
        <taxon>Lactobacillales</taxon>
        <taxon>Enterococcaceae</taxon>
        <taxon>Catellicoccus</taxon>
    </lineage>
</organism>
<evidence type="ECO:0000313" key="2">
    <source>
        <dbReference type="EMBL" id="EKU26914.1"/>
    </source>
</evidence>
<dbReference type="AlphaFoldDB" id="K8Z7B5"/>
<dbReference type="Pfam" id="PF07314">
    <property type="entry name" value="Lit"/>
    <property type="match status" value="1"/>
</dbReference>
<dbReference type="eggNOG" id="COG4478">
    <property type="taxonomic scope" value="Bacteria"/>
</dbReference>
<reference evidence="2 3" key="1">
    <citation type="journal article" date="2013" name="Genome Announc.">
        <title>Draft Genome Sequence of Catellicoccus marimammalium, a Novel Species Commonly Found in Gull Feces.</title>
        <authorList>
            <person name="Weigand M.R."/>
            <person name="Ryu H."/>
            <person name="Bozcek L."/>
            <person name="Konstantinidis K.T."/>
            <person name="Santo Domingo J.W."/>
        </authorList>
    </citation>
    <scope>NUCLEOTIDE SEQUENCE [LARGE SCALE GENOMIC DNA]</scope>
    <source>
        <strain evidence="2 3">M35/04/3</strain>
    </source>
</reference>